<dbReference type="GO" id="GO:0005737">
    <property type="term" value="C:cytoplasm"/>
    <property type="evidence" value="ECO:0007669"/>
    <property type="project" value="TreeGrafter"/>
</dbReference>
<evidence type="ECO:0000256" key="1">
    <source>
        <dbReference type="ARBA" id="ARBA00022598"/>
    </source>
</evidence>
<dbReference type="PROSITE" id="PS00867">
    <property type="entry name" value="CPSASE_2"/>
    <property type="match status" value="1"/>
</dbReference>
<dbReference type="InterPro" id="IPR005479">
    <property type="entry name" value="CPAse_ATP-bd"/>
</dbReference>
<dbReference type="GO" id="GO:0005524">
    <property type="term" value="F:ATP binding"/>
    <property type="evidence" value="ECO:0007669"/>
    <property type="project" value="UniProtKB-KW"/>
</dbReference>
<dbReference type="Gene3D" id="3.30.470.20">
    <property type="entry name" value="ATP-grasp fold, B domain"/>
    <property type="match status" value="1"/>
</dbReference>
<feature type="domain" description="ATP-grasp" evidence="6">
    <location>
        <begin position="1"/>
        <end position="37"/>
    </location>
</feature>
<dbReference type="Pfam" id="PF02786">
    <property type="entry name" value="CPSase_L_D2"/>
    <property type="match status" value="1"/>
</dbReference>
<name>X1VWG5_9ZZZZ</name>
<dbReference type="AlphaFoldDB" id="X1VWG5"/>
<keyword evidence="1" id="KW-0436">Ligase</keyword>
<evidence type="ECO:0000259" key="6">
    <source>
        <dbReference type="PROSITE" id="PS50975"/>
    </source>
</evidence>
<dbReference type="PANTHER" id="PTHR11405:SF53">
    <property type="entry name" value="CARBAMOYL-PHOSPHATE SYNTHASE [AMMONIA], MITOCHONDRIAL"/>
    <property type="match status" value="1"/>
</dbReference>
<dbReference type="GO" id="GO:0004088">
    <property type="term" value="F:carbamoyl-phosphate synthase (glutamine-hydrolyzing) activity"/>
    <property type="evidence" value="ECO:0007669"/>
    <property type="project" value="TreeGrafter"/>
</dbReference>
<dbReference type="PANTHER" id="PTHR11405">
    <property type="entry name" value="CARBAMOYLTRANSFERASE FAMILY MEMBER"/>
    <property type="match status" value="1"/>
</dbReference>
<keyword evidence="2" id="KW-0547">Nucleotide-binding</keyword>
<feature type="non-terminal residue" evidence="7">
    <location>
        <position position="1"/>
    </location>
</feature>
<evidence type="ECO:0000256" key="2">
    <source>
        <dbReference type="ARBA" id="ARBA00022741"/>
    </source>
</evidence>
<evidence type="ECO:0000313" key="7">
    <source>
        <dbReference type="EMBL" id="GAJ22866.1"/>
    </source>
</evidence>
<accession>X1VWG5</accession>
<keyword evidence="3" id="KW-0067">ATP-binding</keyword>
<dbReference type="PRINTS" id="PR00098">
    <property type="entry name" value="CPSASE"/>
</dbReference>
<dbReference type="EC" id="6.3.4.16" evidence="4"/>
<dbReference type="GO" id="GO:0006541">
    <property type="term" value="P:glutamine metabolic process"/>
    <property type="evidence" value="ECO:0007669"/>
    <property type="project" value="TreeGrafter"/>
</dbReference>
<organism evidence="7">
    <name type="scientific">marine sediment metagenome</name>
    <dbReference type="NCBI Taxonomy" id="412755"/>
    <lineage>
        <taxon>unclassified sequences</taxon>
        <taxon>metagenomes</taxon>
        <taxon>ecological metagenomes</taxon>
    </lineage>
</organism>
<dbReference type="InterPro" id="IPR011761">
    <property type="entry name" value="ATP-grasp"/>
</dbReference>
<dbReference type="EMBL" id="BARW01035791">
    <property type="protein sequence ID" value="GAJ22866.1"/>
    <property type="molecule type" value="Genomic_DNA"/>
</dbReference>
<dbReference type="InterPro" id="IPR005483">
    <property type="entry name" value="CPSase_dom"/>
</dbReference>
<evidence type="ECO:0000256" key="5">
    <source>
        <dbReference type="ARBA" id="ARBA00047359"/>
    </source>
</evidence>
<proteinExistence type="predicted"/>
<reference evidence="7" key="1">
    <citation type="journal article" date="2014" name="Front. Microbiol.">
        <title>High frequency of phylogenetically diverse reductive dehalogenase-homologous genes in deep subseafloor sedimentary metagenomes.</title>
        <authorList>
            <person name="Kawai M."/>
            <person name="Futagami T."/>
            <person name="Toyoda A."/>
            <person name="Takaki Y."/>
            <person name="Nishi S."/>
            <person name="Hori S."/>
            <person name="Arai W."/>
            <person name="Tsubouchi T."/>
            <person name="Morono Y."/>
            <person name="Uchiyama I."/>
            <person name="Ito T."/>
            <person name="Fujiyama A."/>
            <person name="Inagaki F."/>
            <person name="Takami H."/>
        </authorList>
    </citation>
    <scope>NUCLEOTIDE SEQUENCE</scope>
    <source>
        <strain evidence="7">Expedition CK06-06</strain>
    </source>
</reference>
<evidence type="ECO:0000256" key="4">
    <source>
        <dbReference type="ARBA" id="ARBA00044063"/>
    </source>
</evidence>
<dbReference type="PROSITE" id="PS50975">
    <property type="entry name" value="ATP_GRASP"/>
    <property type="match status" value="1"/>
</dbReference>
<sequence>DGRMKIIEMNPRVSRSSALASKATGFPIAKIAALLAIGYDLDEIANDITKKTPASFEPALDYCVVKFPRWHFAKFPEATKIIGSQMQSVGRTVL</sequence>
<dbReference type="GO" id="GO:0004087">
    <property type="term" value="F:carbamoyl-phosphate synthase (ammonia) activity"/>
    <property type="evidence" value="ECO:0007669"/>
    <property type="project" value="UniProtKB-EC"/>
</dbReference>
<dbReference type="GO" id="GO:0046872">
    <property type="term" value="F:metal ion binding"/>
    <property type="evidence" value="ECO:0007669"/>
    <property type="project" value="InterPro"/>
</dbReference>
<evidence type="ECO:0000256" key="3">
    <source>
        <dbReference type="ARBA" id="ARBA00022840"/>
    </source>
</evidence>
<comment type="caution">
    <text evidence="7">The sequence shown here is derived from an EMBL/GenBank/DDBJ whole genome shotgun (WGS) entry which is preliminary data.</text>
</comment>
<gene>
    <name evidence="7" type="ORF">S12H4_55736</name>
</gene>
<dbReference type="SUPFAM" id="SSF56059">
    <property type="entry name" value="Glutathione synthetase ATP-binding domain-like"/>
    <property type="match status" value="1"/>
</dbReference>
<comment type="catalytic activity">
    <reaction evidence="5">
        <text>hydrogencarbonate + NH4(+) + 2 ATP = carbamoyl phosphate + 2 ADP + phosphate + 2 H(+)</text>
        <dbReference type="Rhea" id="RHEA:18029"/>
        <dbReference type="ChEBI" id="CHEBI:15378"/>
        <dbReference type="ChEBI" id="CHEBI:17544"/>
        <dbReference type="ChEBI" id="CHEBI:28938"/>
        <dbReference type="ChEBI" id="CHEBI:30616"/>
        <dbReference type="ChEBI" id="CHEBI:43474"/>
        <dbReference type="ChEBI" id="CHEBI:58228"/>
        <dbReference type="ChEBI" id="CHEBI:456216"/>
        <dbReference type="EC" id="6.3.4.16"/>
    </reaction>
</comment>
<protein>
    <recommendedName>
        <fullName evidence="4">carbamoyl-phosphate synthase (ammonia)</fullName>
        <ecNumber evidence="4">6.3.4.16</ecNumber>
    </recommendedName>
</protein>